<keyword evidence="2" id="KW-1185">Reference proteome</keyword>
<sequence>MSTRTNEAVPMNYKLQTGWAEVNRSCAVPGRVKHIGMMDASRAHTKCQNKATALDIMPLFLPAINEYAKLLFFFAHNYVKCVGANQVAVLRGISEDEVPDRAREQEALVALSAAQSSRQSGNIKRAKMIIEHALALAPNHPDILTEYGLFHEVGSFLI</sequence>
<dbReference type="EMBL" id="KZ345893">
    <property type="protein sequence ID" value="PIO71647.1"/>
    <property type="molecule type" value="Genomic_DNA"/>
</dbReference>
<proteinExistence type="predicted"/>
<evidence type="ECO:0000313" key="1">
    <source>
        <dbReference type="EMBL" id="PIO71647.1"/>
    </source>
</evidence>
<evidence type="ECO:0000313" key="2">
    <source>
        <dbReference type="Proteomes" id="UP000230423"/>
    </source>
</evidence>
<dbReference type="Proteomes" id="UP000230423">
    <property type="component" value="Unassembled WGS sequence"/>
</dbReference>
<name>A0A2G9UN69_TELCI</name>
<dbReference type="Gene3D" id="1.25.40.10">
    <property type="entry name" value="Tetratricopeptide repeat domain"/>
    <property type="match status" value="1"/>
</dbReference>
<reference evidence="1 2" key="1">
    <citation type="submission" date="2015-09" db="EMBL/GenBank/DDBJ databases">
        <title>Draft genome of the parasitic nematode Teladorsagia circumcincta isolate WARC Sus (inbred).</title>
        <authorList>
            <person name="Mitreva M."/>
        </authorList>
    </citation>
    <scope>NUCLEOTIDE SEQUENCE [LARGE SCALE GENOMIC DNA]</scope>
    <source>
        <strain evidence="1 2">S</strain>
    </source>
</reference>
<protein>
    <recommendedName>
        <fullName evidence="3">Tetratricopeptide repeat protein</fullName>
    </recommendedName>
</protein>
<gene>
    <name evidence="1" type="ORF">TELCIR_06447</name>
</gene>
<evidence type="ECO:0008006" key="3">
    <source>
        <dbReference type="Google" id="ProtNLM"/>
    </source>
</evidence>
<dbReference type="InterPro" id="IPR011990">
    <property type="entry name" value="TPR-like_helical_dom_sf"/>
</dbReference>
<accession>A0A2G9UN69</accession>
<organism evidence="1 2">
    <name type="scientific">Teladorsagia circumcincta</name>
    <name type="common">Brown stomach worm</name>
    <name type="synonym">Ostertagia circumcincta</name>
    <dbReference type="NCBI Taxonomy" id="45464"/>
    <lineage>
        <taxon>Eukaryota</taxon>
        <taxon>Metazoa</taxon>
        <taxon>Ecdysozoa</taxon>
        <taxon>Nematoda</taxon>
        <taxon>Chromadorea</taxon>
        <taxon>Rhabditida</taxon>
        <taxon>Rhabditina</taxon>
        <taxon>Rhabditomorpha</taxon>
        <taxon>Strongyloidea</taxon>
        <taxon>Trichostrongylidae</taxon>
        <taxon>Teladorsagia</taxon>
    </lineage>
</organism>
<dbReference type="OrthoDB" id="10539149at2759"/>
<dbReference type="AlphaFoldDB" id="A0A2G9UN69"/>